<evidence type="ECO:0000256" key="1">
    <source>
        <dbReference type="SAM" id="MobiDB-lite"/>
    </source>
</evidence>
<dbReference type="EMBL" id="BK014723">
    <property type="protein sequence ID" value="DAD55385.1"/>
    <property type="molecule type" value="Genomic_DNA"/>
</dbReference>
<reference evidence="2" key="1">
    <citation type="journal article" date="2021" name="Proc. Natl. Acad. Sci. U.S.A.">
        <title>A Catalog of Tens of Thousands of Viruses from Human Metagenomes Reveals Hidden Associations with Chronic Diseases.</title>
        <authorList>
            <person name="Tisza M.J."/>
            <person name="Buck C.B."/>
        </authorList>
    </citation>
    <scope>NUCLEOTIDE SEQUENCE</scope>
    <source>
        <strain evidence="2">Ct5O42</strain>
    </source>
</reference>
<sequence length="304" mass="32243">MAIRKNKKATTGSVMGAVSGLFGDPNNRRNIADAVAMKKTAIKNNAVNGALAGAMGGAVGGALNYGNSGGNSGGGYTRVEMPVDVGALPTFNSSYLDQLNALARQLTSMNYEDWTKGSQYQSLADRYGNNGRMSMQDVLGQVAARTGGLASSYATTAAQQQYNQYMAQLEEVARQMYSQERGDIMDTANLYRNLANDEYGRYRDSLADYNDRLAAAQSAARSAYSGSGYSGTTSIDRLKSRSGNGGSGGSDNARYSSSTALNLATSNARTTSGQMMALEAMYENGNITKKQYSDLVYAVKNPGK</sequence>
<feature type="region of interest" description="Disordered" evidence="1">
    <location>
        <begin position="224"/>
        <end position="256"/>
    </location>
</feature>
<protein>
    <submittedName>
        <fullName evidence="2">Uncharacterized protein</fullName>
    </submittedName>
</protein>
<organism evidence="2">
    <name type="scientific">Podoviridae sp. ct5O42</name>
    <dbReference type="NCBI Taxonomy" id="2826084"/>
    <lineage>
        <taxon>Viruses</taxon>
        <taxon>Duplodnaviria</taxon>
        <taxon>Heunggongvirae</taxon>
        <taxon>Uroviricota</taxon>
        <taxon>Caudoviricetes</taxon>
    </lineage>
</organism>
<name>A0A8D9PDQ1_9CAUD</name>
<accession>A0A8D9PDQ1</accession>
<feature type="compositionally biased region" description="Low complexity" evidence="1">
    <location>
        <begin position="224"/>
        <end position="234"/>
    </location>
</feature>
<evidence type="ECO:0000313" key="2">
    <source>
        <dbReference type="EMBL" id="DAD55385.1"/>
    </source>
</evidence>
<proteinExistence type="predicted"/>